<reference evidence="2" key="1">
    <citation type="submission" date="2024-07" db="EMBL/GenBank/DDBJ databases">
        <title>Two chromosome-level genome assemblies of Korean endemic species Abeliophyllum distichum and Forsythia ovata (Oleaceae).</title>
        <authorList>
            <person name="Jang H."/>
        </authorList>
    </citation>
    <scope>NUCLEOTIDE SEQUENCE [LARGE SCALE GENOMIC DNA]</scope>
</reference>
<protein>
    <submittedName>
        <fullName evidence="1">Uncharacterized protein</fullName>
    </submittedName>
</protein>
<dbReference type="Proteomes" id="UP001604277">
    <property type="component" value="Unassembled WGS sequence"/>
</dbReference>
<evidence type="ECO:0000313" key="2">
    <source>
        <dbReference type="Proteomes" id="UP001604277"/>
    </source>
</evidence>
<evidence type="ECO:0000313" key="1">
    <source>
        <dbReference type="EMBL" id="KAL2553101.1"/>
    </source>
</evidence>
<keyword evidence="2" id="KW-1185">Reference proteome</keyword>
<dbReference type="EMBL" id="JBFOLJ010000002">
    <property type="protein sequence ID" value="KAL2553101.1"/>
    <property type="molecule type" value="Genomic_DNA"/>
</dbReference>
<comment type="caution">
    <text evidence="1">The sequence shown here is derived from an EMBL/GenBank/DDBJ whole genome shotgun (WGS) entry which is preliminary data.</text>
</comment>
<dbReference type="AlphaFoldDB" id="A0ABD1WU39"/>
<proteinExistence type="predicted"/>
<name>A0ABD1WU39_9LAMI</name>
<organism evidence="1 2">
    <name type="scientific">Forsythia ovata</name>
    <dbReference type="NCBI Taxonomy" id="205694"/>
    <lineage>
        <taxon>Eukaryota</taxon>
        <taxon>Viridiplantae</taxon>
        <taxon>Streptophyta</taxon>
        <taxon>Embryophyta</taxon>
        <taxon>Tracheophyta</taxon>
        <taxon>Spermatophyta</taxon>
        <taxon>Magnoliopsida</taxon>
        <taxon>eudicotyledons</taxon>
        <taxon>Gunneridae</taxon>
        <taxon>Pentapetalae</taxon>
        <taxon>asterids</taxon>
        <taxon>lamiids</taxon>
        <taxon>Lamiales</taxon>
        <taxon>Oleaceae</taxon>
        <taxon>Forsythieae</taxon>
        <taxon>Forsythia</taxon>
    </lineage>
</organism>
<accession>A0ABD1WU39</accession>
<sequence length="104" mass="11468">MTCFYFSSVPKLNIRRGGVVDDISTPPLVSRTAAVPEIALPQVPKVMVSISSTVLLALGIIEGVPSVPLSIVPLSPLENFRRPDKKKAVEKRQRQEVARMVIWM</sequence>
<gene>
    <name evidence="1" type="ORF">Fot_06720</name>
</gene>